<dbReference type="Gene3D" id="3.40.980.10">
    <property type="entry name" value="MoaB/Mog-like domain"/>
    <property type="match status" value="1"/>
</dbReference>
<feature type="domain" description="MoaB/Mog" evidence="3">
    <location>
        <begin position="15"/>
        <end position="164"/>
    </location>
</feature>
<dbReference type="PANTHER" id="PTHR43764:SF1">
    <property type="entry name" value="MOLYBDOPTERIN MOLYBDOTRANSFERASE"/>
    <property type="match status" value="1"/>
</dbReference>
<dbReference type="InterPro" id="IPR001453">
    <property type="entry name" value="MoaB/Mog_dom"/>
</dbReference>
<dbReference type="OrthoDB" id="9794429at2"/>
<evidence type="ECO:0000256" key="2">
    <source>
        <dbReference type="ARBA" id="ARBA00023150"/>
    </source>
</evidence>
<dbReference type="KEGG" id="mlv:CVS47_02549"/>
<evidence type="ECO:0000313" key="5">
    <source>
        <dbReference type="Proteomes" id="UP000276888"/>
    </source>
</evidence>
<dbReference type="AlphaFoldDB" id="A0A3S9WCZ2"/>
<organism evidence="4 5">
    <name type="scientific">Microbacterium lemovicicum</name>
    <dbReference type="NCBI Taxonomy" id="1072463"/>
    <lineage>
        <taxon>Bacteria</taxon>
        <taxon>Bacillati</taxon>
        <taxon>Actinomycetota</taxon>
        <taxon>Actinomycetes</taxon>
        <taxon>Micrococcales</taxon>
        <taxon>Microbacteriaceae</taxon>
        <taxon>Microbacterium</taxon>
    </lineage>
</organism>
<dbReference type="NCBIfam" id="TIGR00177">
    <property type="entry name" value="molyb_syn"/>
    <property type="match status" value="1"/>
</dbReference>
<dbReference type="SUPFAM" id="SSF53218">
    <property type="entry name" value="Molybdenum cofactor biosynthesis proteins"/>
    <property type="match status" value="1"/>
</dbReference>
<evidence type="ECO:0000256" key="1">
    <source>
        <dbReference type="ARBA" id="ARBA00005046"/>
    </source>
</evidence>
<sequence>MSHHHEIPPANLTATVITVSDRTAAGERSDGSGPIAVAALTAAGWTCASARVVPDGADSVEAAVREALAEGARLVVTTGGTGVSPRDQTPEGTRGVIDREVPGIAEELRRADAAVKPTGMLARGLVGVVDPTGEHSGALVVNLPGSPNAVGTGMPIVLSVAAHIVAQLGGGDH</sequence>
<accession>A0A3S9WCZ2</accession>
<dbReference type="InterPro" id="IPR051920">
    <property type="entry name" value="MPT_Adenylyltrnsfr/MoaC-Rel"/>
</dbReference>
<dbReference type="PROSITE" id="PS01078">
    <property type="entry name" value="MOCF_BIOSYNTHESIS_1"/>
    <property type="match status" value="1"/>
</dbReference>
<protein>
    <submittedName>
        <fullName evidence="4">Molybdopterin adenylyltransferase</fullName>
        <ecNumber evidence="4">2.7.7.75</ecNumber>
    </submittedName>
</protein>
<dbReference type="SMART" id="SM00852">
    <property type="entry name" value="MoCF_biosynth"/>
    <property type="match status" value="1"/>
</dbReference>
<proteinExistence type="predicted"/>
<dbReference type="GO" id="GO:0061598">
    <property type="term" value="F:molybdopterin adenylyltransferase activity"/>
    <property type="evidence" value="ECO:0007669"/>
    <property type="project" value="UniProtKB-EC"/>
</dbReference>
<name>A0A3S9WCZ2_9MICO</name>
<dbReference type="PANTHER" id="PTHR43764">
    <property type="entry name" value="MOLYBDENUM COFACTOR BIOSYNTHESIS"/>
    <property type="match status" value="1"/>
</dbReference>
<keyword evidence="4" id="KW-0548">Nucleotidyltransferase</keyword>
<dbReference type="CDD" id="cd00886">
    <property type="entry name" value="MogA_MoaB"/>
    <property type="match status" value="1"/>
</dbReference>
<dbReference type="InterPro" id="IPR036425">
    <property type="entry name" value="MoaB/Mog-like_dom_sf"/>
</dbReference>
<dbReference type="UniPathway" id="UPA00344"/>
<dbReference type="Proteomes" id="UP000276888">
    <property type="component" value="Chromosome"/>
</dbReference>
<dbReference type="EC" id="2.7.7.75" evidence="4"/>
<evidence type="ECO:0000259" key="3">
    <source>
        <dbReference type="SMART" id="SM00852"/>
    </source>
</evidence>
<keyword evidence="2" id="KW-0501">Molybdenum cofactor biosynthesis</keyword>
<reference evidence="4 5" key="1">
    <citation type="submission" date="2018-08" db="EMBL/GenBank/DDBJ databases">
        <title>Microbacterium lemovicicum sp. nov., a bacterium isolated from a natural uranium-rich soil.</title>
        <authorList>
            <person name="ORTET P."/>
        </authorList>
    </citation>
    <scope>NUCLEOTIDE SEQUENCE [LARGE SCALE GENOMIC DNA]</scope>
    <source>
        <strain evidence="4 5">Viu22</strain>
    </source>
</reference>
<evidence type="ECO:0000313" key="4">
    <source>
        <dbReference type="EMBL" id="AZS37902.1"/>
    </source>
</evidence>
<keyword evidence="5" id="KW-1185">Reference proteome</keyword>
<dbReference type="EMBL" id="CP031423">
    <property type="protein sequence ID" value="AZS37902.1"/>
    <property type="molecule type" value="Genomic_DNA"/>
</dbReference>
<dbReference type="InterPro" id="IPR008284">
    <property type="entry name" value="MoCF_biosynth_CS"/>
</dbReference>
<dbReference type="RefSeq" id="WP_127096397.1">
    <property type="nucleotide sequence ID" value="NZ_CP031423.1"/>
</dbReference>
<dbReference type="GO" id="GO:0006777">
    <property type="term" value="P:Mo-molybdopterin cofactor biosynthetic process"/>
    <property type="evidence" value="ECO:0007669"/>
    <property type="project" value="UniProtKB-KW"/>
</dbReference>
<comment type="pathway">
    <text evidence="1">Cofactor biosynthesis; molybdopterin biosynthesis.</text>
</comment>
<keyword evidence="4" id="KW-0808">Transferase</keyword>
<gene>
    <name evidence="4" type="primary">mog</name>
    <name evidence="4" type="ORF">CVS47_02549</name>
</gene>
<dbReference type="Pfam" id="PF00994">
    <property type="entry name" value="MoCF_biosynth"/>
    <property type="match status" value="1"/>
</dbReference>